<accession>A0A6B0GF67</accession>
<gene>
    <name evidence="2" type="ORF">GQS65_01370</name>
</gene>
<protein>
    <submittedName>
        <fullName evidence="2">Uncharacterized protein</fullName>
    </submittedName>
</protein>
<name>A0A6B0GF67_9EURY</name>
<evidence type="ECO:0000313" key="3">
    <source>
        <dbReference type="Proteomes" id="UP000451471"/>
    </source>
</evidence>
<proteinExistence type="predicted"/>
<keyword evidence="3" id="KW-1185">Reference proteome</keyword>
<sequence length="135" mass="15201">MGKHDDEHSYRAQIALRSIHEARKEADKAIDALMQAHQSDDGSGGGQAKRAKTEQHAHIAVMRLYNRLRPYILTDDRLAHNVELYVETTEDGRPIEVAVKDEKGDPVTENGRPVTRRKGIYGLQSLDAWRLATTT</sequence>
<evidence type="ECO:0000256" key="1">
    <source>
        <dbReference type="SAM" id="MobiDB-lite"/>
    </source>
</evidence>
<evidence type="ECO:0000313" key="2">
    <source>
        <dbReference type="EMBL" id="MWG33150.1"/>
    </source>
</evidence>
<dbReference type="RefSeq" id="WP_158202884.1">
    <property type="nucleotide sequence ID" value="NZ_WSZK01000004.1"/>
</dbReference>
<comment type="caution">
    <text evidence="2">The sequence shown here is derived from an EMBL/GenBank/DDBJ whole genome shotgun (WGS) entry which is preliminary data.</text>
</comment>
<dbReference type="OrthoDB" id="385681at2157"/>
<organism evidence="2 3">
    <name type="scientific">Halomarina oriensis</name>
    <dbReference type="NCBI Taxonomy" id="671145"/>
    <lineage>
        <taxon>Archaea</taxon>
        <taxon>Methanobacteriati</taxon>
        <taxon>Methanobacteriota</taxon>
        <taxon>Stenosarchaea group</taxon>
        <taxon>Halobacteria</taxon>
        <taxon>Halobacteriales</taxon>
        <taxon>Natronomonadaceae</taxon>
        <taxon>Halomarina</taxon>
    </lineage>
</organism>
<feature type="non-terminal residue" evidence="2">
    <location>
        <position position="135"/>
    </location>
</feature>
<dbReference type="Proteomes" id="UP000451471">
    <property type="component" value="Unassembled WGS sequence"/>
</dbReference>
<feature type="region of interest" description="Disordered" evidence="1">
    <location>
        <begin position="30"/>
        <end position="54"/>
    </location>
</feature>
<dbReference type="AlphaFoldDB" id="A0A6B0GF67"/>
<dbReference type="EMBL" id="WSZK01000004">
    <property type="protein sequence ID" value="MWG33150.1"/>
    <property type="molecule type" value="Genomic_DNA"/>
</dbReference>
<reference evidence="2 3" key="1">
    <citation type="submission" date="2019-12" db="EMBL/GenBank/DDBJ databases">
        <title>Halocatena pleomorpha gen. nov. sp. nov., an extremely halophilic archaeon of family Halobacteriaceae isolated from saltpan soil.</title>
        <authorList>
            <person name="Pal Y."/>
            <person name="Verma A."/>
            <person name="Krishnamurthi S."/>
            <person name="Kumar P."/>
        </authorList>
    </citation>
    <scope>NUCLEOTIDE SEQUENCE [LARGE SCALE GENOMIC DNA]</scope>
    <source>
        <strain evidence="2 3">JCM 16495</strain>
    </source>
</reference>